<dbReference type="EMBL" id="JBHMEX010000026">
    <property type="protein sequence ID" value="MFB9063980.1"/>
    <property type="molecule type" value="Genomic_DNA"/>
</dbReference>
<organism evidence="1 2">
    <name type="scientific">Flavobacterium branchiarum</name>
    <dbReference type="NCBI Taxonomy" id="1114870"/>
    <lineage>
        <taxon>Bacteria</taxon>
        <taxon>Pseudomonadati</taxon>
        <taxon>Bacteroidota</taxon>
        <taxon>Flavobacteriia</taxon>
        <taxon>Flavobacteriales</taxon>
        <taxon>Flavobacteriaceae</taxon>
        <taxon>Flavobacterium</taxon>
    </lineage>
</organism>
<proteinExistence type="predicted"/>
<reference evidence="1 2" key="1">
    <citation type="submission" date="2024-09" db="EMBL/GenBank/DDBJ databases">
        <authorList>
            <person name="Sun Q."/>
            <person name="Mori K."/>
        </authorList>
    </citation>
    <scope>NUCLEOTIDE SEQUENCE [LARGE SCALE GENOMIC DNA]</scope>
    <source>
        <strain evidence="1 2">CECT 7908</strain>
    </source>
</reference>
<keyword evidence="2" id="KW-1185">Reference proteome</keyword>
<comment type="caution">
    <text evidence="1">The sequence shown here is derived from an EMBL/GenBank/DDBJ whole genome shotgun (WGS) entry which is preliminary data.</text>
</comment>
<evidence type="ECO:0000313" key="2">
    <source>
        <dbReference type="Proteomes" id="UP001589589"/>
    </source>
</evidence>
<protein>
    <submittedName>
        <fullName evidence="1">Uncharacterized protein</fullName>
    </submittedName>
</protein>
<sequence length="139" mass="16044">MKTDNSIKNITIAAINRKVMNPEEWIYSRICVEDKSVEFIFEENELSIFEISSFEIKTIVTTCRIIEKNESNVKSLKFENIRKVFYGNFKGTNIKKIELSTFRIIDVFGEVHDFQIETGKASIGLINAVNTVLKLKSQK</sequence>
<accession>A0ABV5FKA3</accession>
<dbReference type="Proteomes" id="UP001589589">
    <property type="component" value="Unassembled WGS sequence"/>
</dbReference>
<name>A0ABV5FKA3_9FLAO</name>
<evidence type="ECO:0000313" key="1">
    <source>
        <dbReference type="EMBL" id="MFB9063980.1"/>
    </source>
</evidence>
<gene>
    <name evidence="1" type="ORF">ACFFUQ_08090</name>
</gene>
<dbReference type="RefSeq" id="WP_290262044.1">
    <property type="nucleotide sequence ID" value="NZ_JAUFQQ010000003.1"/>
</dbReference>